<evidence type="ECO:0000256" key="5">
    <source>
        <dbReference type="ARBA" id="ARBA00022833"/>
    </source>
</evidence>
<keyword evidence="9" id="KW-0539">Nucleus</keyword>
<dbReference type="SMART" id="SM00692">
    <property type="entry name" value="DM3"/>
    <property type="match status" value="1"/>
</dbReference>
<reference evidence="15 16" key="1">
    <citation type="submission" date="2015-09" db="EMBL/GenBank/DDBJ databases">
        <title>Trachymyrmex zeteki WGS genome.</title>
        <authorList>
            <person name="Nygaard S."/>
            <person name="Hu H."/>
            <person name="Boomsma J."/>
            <person name="Zhang G."/>
        </authorList>
    </citation>
    <scope>NUCLEOTIDE SEQUENCE [LARGE SCALE GENOMIC DNA]</scope>
    <source>
        <strain evidence="15">Tzet28-1</strain>
        <tissue evidence="15">Whole body</tissue>
    </source>
</reference>
<feature type="domain" description="C2H2-type" evidence="13">
    <location>
        <begin position="279"/>
        <end position="306"/>
    </location>
</feature>
<dbReference type="GO" id="GO:0005654">
    <property type="term" value="C:nucleoplasm"/>
    <property type="evidence" value="ECO:0007669"/>
    <property type="project" value="TreeGrafter"/>
</dbReference>
<dbReference type="GO" id="GO:0008270">
    <property type="term" value="F:zinc ion binding"/>
    <property type="evidence" value="ECO:0007669"/>
    <property type="project" value="UniProtKB-KW"/>
</dbReference>
<name>A0A151WT97_9HYME</name>
<organism evidence="15 16">
    <name type="scientific">Mycetomoellerius zeteki</name>
    <dbReference type="NCBI Taxonomy" id="64791"/>
    <lineage>
        <taxon>Eukaryota</taxon>
        <taxon>Metazoa</taxon>
        <taxon>Ecdysozoa</taxon>
        <taxon>Arthropoda</taxon>
        <taxon>Hexapoda</taxon>
        <taxon>Insecta</taxon>
        <taxon>Pterygota</taxon>
        <taxon>Neoptera</taxon>
        <taxon>Endopterygota</taxon>
        <taxon>Hymenoptera</taxon>
        <taxon>Apocrita</taxon>
        <taxon>Aculeata</taxon>
        <taxon>Formicoidea</taxon>
        <taxon>Formicidae</taxon>
        <taxon>Myrmicinae</taxon>
        <taxon>Mycetomoellerius</taxon>
    </lineage>
</organism>
<dbReference type="PANTHER" id="PTHR24399">
    <property type="entry name" value="ZINC FINGER AND BTB DOMAIN-CONTAINING"/>
    <property type="match status" value="1"/>
</dbReference>
<evidence type="ECO:0000259" key="13">
    <source>
        <dbReference type="PROSITE" id="PS50157"/>
    </source>
</evidence>
<dbReference type="SMART" id="SM00355">
    <property type="entry name" value="ZnF_C2H2"/>
    <property type="match status" value="7"/>
</dbReference>
<dbReference type="SUPFAM" id="SSF57716">
    <property type="entry name" value="Glucocorticoid receptor-like (DNA-binding domain)"/>
    <property type="match status" value="1"/>
</dbReference>
<dbReference type="GO" id="GO:0002682">
    <property type="term" value="P:regulation of immune system process"/>
    <property type="evidence" value="ECO:0007669"/>
    <property type="project" value="TreeGrafter"/>
</dbReference>
<feature type="domain" description="C2H2-type" evidence="13">
    <location>
        <begin position="364"/>
        <end position="386"/>
    </location>
</feature>
<evidence type="ECO:0000256" key="9">
    <source>
        <dbReference type="ARBA" id="ARBA00023242"/>
    </source>
</evidence>
<feature type="domain" description="C2H2-type" evidence="13">
    <location>
        <begin position="419"/>
        <end position="447"/>
    </location>
</feature>
<keyword evidence="5" id="KW-0862">Zinc</keyword>
<dbReference type="STRING" id="64791.A0A151WT97"/>
<evidence type="ECO:0000313" key="16">
    <source>
        <dbReference type="Proteomes" id="UP000075809"/>
    </source>
</evidence>
<evidence type="ECO:0000256" key="6">
    <source>
        <dbReference type="ARBA" id="ARBA00023015"/>
    </source>
</evidence>
<dbReference type="GO" id="GO:0000978">
    <property type="term" value="F:RNA polymerase II cis-regulatory region sequence-specific DNA binding"/>
    <property type="evidence" value="ECO:0007669"/>
    <property type="project" value="TreeGrafter"/>
</dbReference>
<feature type="domain" description="THAP-type" evidence="14">
    <location>
        <begin position="1"/>
        <end position="87"/>
    </location>
</feature>
<dbReference type="PROSITE" id="PS00028">
    <property type="entry name" value="ZINC_FINGER_C2H2_1"/>
    <property type="match status" value="6"/>
</dbReference>
<dbReference type="InterPro" id="IPR006612">
    <property type="entry name" value="THAP_Znf"/>
</dbReference>
<evidence type="ECO:0000256" key="1">
    <source>
        <dbReference type="ARBA" id="ARBA00004123"/>
    </source>
</evidence>
<keyword evidence="3" id="KW-0677">Repeat</keyword>
<keyword evidence="8" id="KW-0804">Transcription</keyword>
<feature type="domain" description="C2H2-type" evidence="13">
    <location>
        <begin position="335"/>
        <end position="363"/>
    </location>
</feature>
<protein>
    <submittedName>
        <fullName evidence="15">Uncharacterized protein</fullName>
    </submittedName>
</protein>
<dbReference type="AlphaFoldDB" id="A0A151WT97"/>
<dbReference type="SMART" id="SM00980">
    <property type="entry name" value="THAP"/>
    <property type="match status" value="1"/>
</dbReference>
<keyword evidence="7 11" id="KW-0238">DNA-binding</keyword>
<accession>A0A151WT97</accession>
<dbReference type="InterPro" id="IPR013087">
    <property type="entry name" value="Znf_C2H2_type"/>
</dbReference>
<comment type="subcellular location">
    <subcellularLocation>
        <location evidence="1">Nucleus</location>
    </subcellularLocation>
</comment>
<dbReference type="SUPFAM" id="SSF57667">
    <property type="entry name" value="beta-beta-alpha zinc fingers"/>
    <property type="match status" value="4"/>
</dbReference>
<evidence type="ECO:0000256" key="8">
    <source>
        <dbReference type="ARBA" id="ARBA00023163"/>
    </source>
</evidence>
<keyword evidence="6" id="KW-0805">Transcription regulation</keyword>
<evidence type="ECO:0000313" key="15">
    <source>
        <dbReference type="EMBL" id="KYQ51110.1"/>
    </source>
</evidence>
<evidence type="ECO:0000256" key="4">
    <source>
        <dbReference type="ARBA" id="ARBA00022771"/>
    </source>
</evidence>
<dbReference type="Proteomes" id="UP000075809">
    <property type="component" value="Unassembled WGS sequence"/>
</dbReference>
<sequence>MSNCQIEACRSNYRNKDCRTRTIHFHRFPRKNAFLLQWEKACGKKYVNIKNGRICSIHFDSTAYKVYDLDHQPKKRRLKSDAVPTLNLGPSISKEAMNTTLFEEQMEAMNTTLSEEQMEASTSRHSLNFSEQITAHNNHINSHTLESSMSGELLENFLDKSNDPPMEIDKKGLVEFRLQNNTLRKQHVNDNKKEYEIEESVMERERQNEEERDETSEHHLYEEDQDADNESEQNVNTKDRFKLDSGKIKIHECNQCGRTFLLHQMLVLHIQRVHRHCQYECDNCEKRFFDKCDMVKYKSIHLDKMPFSCSTCQNKFRLMDQLRKHEKIHTNEMHYACQHCSRRFVTIEECKKHENSEHKKVKQFQCDICGNCFVYKQSLQRHITLHESNLFTCNYCTEAFDTKSLLNQHLFTHIDNRPHACKVCLKTFSRLHHLIEHLQVNHSGLDETENYYSDTQSEAQQLTVSSPPVHSPKYKIIFSISNTIPI</sequence>
<dbReference type="PROSITE" id="PS50950">
    <property type="entry name" value="ZF_THAP"/>
    <property type="match status" value="1"/>
</dbReference>
<keyword evidence="4 10" id="KW-0863">Zinc-finger</keyword>
<evidence type="ECO:0000256" key="11">
    <source>
        <dbReference type="PROSITE-ProRule" id="PRU00309"/>
    </source>
</evidence>
<evidence type="ECO:0000256" key="3">
    <source>
        <dbReference type="ARBA" id="ARBA00022737"/>
    </source>
</evidence>
<evidence type="ECO:0000256" key="12">
    <source>
        <dbReference type="SAM" id="MobiDB-lite"/>
    </source>
</evidence>
<dbReference type="Pfam" id="PF05485">
    <property type="entry name" value="THAP"/>
    <property type="match status" value="1"/>
</dbReference>
<feature type="domain" description="C2H2-type" evidence="13">
    <location>
        <begin position="391"/>
        <end position="418"/>
    </location>
</feature>
<keyword evidence="2" id="KW-0479">Metal-binding</keyword>
<dbReference type="PROSITE" id="PS50157">
    <property type="entry name" value="ZINC_FINGER_C2H2_2"/>
    <property type="match status" value="7"/>
</dbReference>
<gene>
    <name evidence="15" type="ORF">ALC60_09757</name>
</gene>
<dbReference type="GO" id="GO:0001227">
    <property type="term" value="F:DNA-binding transcription repressor activity, RNA polymerase II-specific"/>
    <property type="evidence" value="ECO:0007669"/>
    <property type="project" value="TreeGrafter"/>
</dbReference>
<evidence type="ECO:0000256" key="7">
    <source>
        <dbReference type="ARBA" id="ARBA00023125"/>
    </source>
</evidence>
<feature type="domain" description="C2H2-type" evidence="13">
    <location>
        <begin position="251"/>
        <end position="274"/>
    </location>
</feature>
<evidence type="ECO:0000256" key="2">
    <source>
        <dbReference type="ARBA" id="ARBA00022723"/>
    </source>
</evidence>
<dbReference type="PANTHER" id="PTHR24399:SF23">
    <property type="entry name" value="C2H2-TYPE DOMAIN-CONTAINING PROTEIN"/>
    <property type="match status" value="1"/>
</dbReference>
<dbReference type="GO" id="GO:0001817">
    <property type="term" value="P:regulation of cytokine production"/>
    <property type="evidence" value="ECO:0007669"/>
    <property type="project" value="TreeGrafter"/>
</dbReference>
<feature type="domain" description="C2H2-type" evidence="13">
    <location>
        <begin position="307"/>
        <end position="334"/>
    </location>
</feature>
<dbReference type="InterPro" id="IPR038441">
    <property type="entry name" value="THAP_Znf_sf"/>
</dbReference>
<dbReference type="InterPro" id="IPR036236">
    <property type="entry name" value="Znf_C2H2_sf"/>
</dbReference>
<dbReference type="Gene3D" id="6.20.210.20">
    <property type="entry name" value="THAP domain"/>
    <property type="match status" value="1"/>
</dbReference>
<dbReference type="EMBL" id="KQ982757">
    <property type="protein sequence ID" value="KYQ51110.1"/>
    <property type="molecule type" value="Genomic_DNA"/>
</dbReference>
<dbReference type="Pfam" id="PF00096">
    <property type="entry name" value="zf-C2H2"/>
    <property type="match status" value="2"/>
</dbReference>
<feature type="region of interest" description="Disordered" evidence="12">
    <location>
        <begin position="185"/>
        <end position="236"/>
    </location>
</feature>
<evidence type="ECO:0000256" key="10">
    <source>
        <dbReference type="PROSITE-ProRule" id="PRU00042"/>
    </source>
</evidence>
<feature type="compositionally biased region" description="Basic and acidic residues" evidence="12">
    <location>
        <begin position="187"/>
        <end position="222"/>
    </location>
</feature>
<proteinExistence type="predicted"/>
<dbReference type="Gene3D" id="3.30.160.60">
    <property type="entry name" value="Classic Zinc Finger"/>
    <property type="match status" value="4"/>
</dbReference>
<evidence type="ECO:0000259" key="14">
    <source>
        <dbReference type="PROSITE" id="PS50950"/>
    </source>
</evidence>
<keyword evidence="16" id="KW-1185">Reference proteome</keyword>